<comment type="caution">
    <text evidence="2">The sequence shown here is derived from an EMBL/GenBank/DDBJ whole genome shotgun (WGS) entry which is preliminary data.</text>
</comment>
<reference evidence="2" key="1">
    <citation type="submission" date="2021-02" db="EMBL/GenBank/DDBJ databases">
        <authorList>
            <person name="Dougan E. K."/>
            <person name="Rhodes N."/>
            <person name="Thang M."/>
            <person name="Chan C."/>
        </authorList>
    </citation>
    <scope>NUCLEOTIDE SEQUENCE</scope>
</reference>
<evidence type="ECO:0008006" key="4">
    <source>
        <dbReference type="Google" id="ProtNLM"/>
    </source>
</evidence>
<feature type="compositionally biased region" description="Basic and acidic residues" evidence="1">
    <location>
        <begin position="269"/>
        <end position="282"/>
    </location>
</feature>
<feature type="region of interest" description="Disordered" evidence="1">
    <location>
        <begin position="238"/>
        <end position="345"/>
    </location>
</feature>
<dbReference type="Gene3D" id="2.30.30.940">
    <property type="match status" value="1"/>
</dbReference>
<accession>A0A812G9M7</accession>
<organism evidence="2 3">
    <name type="scientific">Symbiodinium natans</name>
    <dbReference type="NCBI Taxonomy" id="878477"/>
    <lineage>
        <taxon>Eukaryota</taxon>
        <taxon>Sar</taxon>
        <taxon>Alveolata</taxon>
        <taxon>Dinophyceae</taxon>
        <taxon>Suessiales</taxon>
        <taxon>Symbiodiniaceae</taxon>
        <taxon>Symbiodinium</taxon>
    </lineage>
</organism>
<dbReference type="OrthoDB" id="416437at2759"/>
<evidence type="ECO:0000313" key="3">
    <source>
        <dbReference type="Proteomes" id="UP000604046"/>
    </source>
</evidence>
<feature type="region of interest" description="Disordered" evidence="1">
    <location>
        <begin position="1"/>
        <end position="20"/>
    </location>
</feature>
<dbReference type="InterPro" id="IPR027417">
    <property type="entry name" value="P-loop_NTPase"/>
</dbReference>
<sequence length="1993" mass="222772">MGKWVPRKSTGKHIAKDGKAKGKYPPGVPFYKLPLKAFLRSWPDEDGCVLLTDKQAPTEYFTTSTLTEQLTAETSECIARPGLGVSMASASLESCAAALAVLPSSSEKKFGQTGIPAVKKLLEPLGSALAAVNLSNKACSSASSLKPHAEKVLKKLGKKEALQQRVKDFARLADTASRMYAGAMAGLELCTLASNPKAWAKKIPDESKQDKPIRKFIQKKTLDSCVEAVAATNAARLEAKAPRKKRAFGDSSEEAAGKEESGSESENNSEAKESGSESDHKSGSSSSSHSHGSDEKKKKEKKKKLKKTEAPKKRATSARPAAVELSLEDQEEEEEAETPGLDPHLSWAESEVAKFADELQTMVANQDNKKNRLPLYALVALLDNVPEAVLTEHGLAKVLQTLKQMTRLPKKDKLINIFETMQDMVAKAKSIHEQARLAADAGLPEEGGPPEAPAAVIEALENEPGILRRFQEFSTCQSHALRVSWHSGFFLLLLGAVFCDPDRLAAACVQPRSRGHVKRLLLALTPEYQRLALERVPEDFRGYFQAELTKPRVCVGMNGERCAFALAARGGPAQVMGRSARCLFCRPEDLWPLCAEEAGKREATQPSLCALFLHDVQKCAEHECRNIRLQVLGKLRRLSVAARARALEERLPPDAVEYFEAQLQGPAPKRAAGRGSRRLLDRQELPVLWRGALASRQTAAAPASAATKKKYREQVLADRARARRRMGQPSKRTPAGEAVENTTGLPPAKRRRLAEDFERWCLFDSWSMCENCGLLAPRDLTESTLNKPQPPTNPSGKCSRCKAARVQPVVTLADVPEVLRELSAEAAQALSPLEIDVGPIVRAEHKSGYRQKTTMIRFRWQTTTVKKRIKHLQDVNMRTKARAAYDFLMASDDTPYATFVAEHAEFLEEHPGADELTRRRRLQFIERLGVECALWPGLFWDVKRTFTHERATDPRRVIRQERAATLEDVLNAGRPAGRAAFPAADSDEEVEGNDDSEEESQVADAEDAEANDATRHSMKRLFAALALGRLLGYAANFELLQFVYDLNLWSSIGSKKNLQLPTPMRLMLKGEAFSPHYWRGVHYALLDMVRQVGYPRVFFTIAPYEWSFPYHEWVRDEMQKMLKERLFLPAAETLHMVHVMVQAVKGLLLGQTGGHGRKAWKSNIFRVVDGQGQARRLHFFMRLEYQDGTRKAATQDYHGSGRVHVHVVIFVKPEDVEQLDLAETVSATLPEDADLRGYVEGSQYDRDKKSGWPVHEEPTCFDRDAGTWLLQHTEDDHAEGLRPYLVDLMEVLRCHQDFQMCDDDGLLRAYVTKYVSKFSDAASEEWLNDDADAMSIAATVLMRYRPLEPEMVLQLFGAKFRQWHLSTQSGGKRDVVAPYPDQEPKLREVELYEQAEWARGRISLLDYLRKTTDEGKICHWLRKKHVQSGSGATLEDFAANYVMQGEKVVAAETVSKFNDRYFGQWLMLHVPFETATDFYVPDHVAQRLPEAHKYFAMAILCEHPVAQAMWQDDEKIRSELKMEAHTKDHVDTILAMIRAHRGQEKCRSKTKTPKKKAGPVDASKFNRQQLRAFVCFKELVDTAVDRALAIEDAEDDGEADRLRQEARDSKANVCLGPPGTGKTTVVFSCIDRALAKGGRVLMALPTAQLASRMKARYGHKIDIDTCHAAFGLHESAEHGEASLLGMYSLIVVDELSQLDMVNFDRILRLWAAAERTPALALLGDRYQMPGMGDKRPWHSRLWNTMCYRVALHKMYRCKDKVHAKLLATLRTGKPNAKLLRQLRKKVAWRPPGRPTVKGLQKLLKSKPNTTILTCTRRGAAVVNGTALKALFPKYPPIATLPADVDSNPENYVQGKLKSPAELQPSTMPVYKGMRVYLTRNVRKDVDFVNGMEATVLKYDDNTGGLLVRTTTGFVVSIWPWTDPERGGLVYYPVRPGYASTILKFQGAELPHVVVYLDAPKVPAAAYTAISRVGYYKDFLLAGILTEDHFTPAK</sequence>
<dbReference type="SUPFAM" id="SSF52540">
    <property type="entry name" value="P-loop containing nucleoside triphosphate hydrolases"/>
    <property type="match status" value="2"/>
</dbReference>
<proteinExistence type="predicted"/>
<keyword evidence="3" id="KW-1185">Reference proteome</keyword>
<protein>
    <recommendedName>
        <fullName evidence="4">ATP-dependent DNA helicase PIF1</fullName>
    </recommendedName>
</protein>
<dbReference type="Gene3D" id="3.40.50.300">
    <property type="entry name" value="P-loop containing nucleotide triphosphate hydrolases"/>
    <property type="match status" value="2"/>
</dbReference>
<gene>
    <name evidence="2" type="ORF">SNAT2548_LOCUS271</name>
</gene>
<name>A0A812G9M7_9DINO</name>
<dbReference type="CDD" id="cd18809">
    <property type="entry name" value="SF1_C_RecD"/>
    <property type="match status" value="1"/>
</dbReference>
<feature type="compositionally biased region" description="Acidic residues" evidence="1">
    <location>
        <begin position="326"/>
        <end position="337"/>
    </location>
</feature>
<dbReference type="EMBL" id="CAJNDS010000010">
    <property type="protein sequence ID" value="CAE6915755.1"/>
    <property type="molecule type" value="Genomic_DNA"/>
</dbReference>
<dbReference type="Proteomes" id="UP000604046">
    <property type="component" value="Unassembled WGS sequence"/>
</dbReference>
<evidence type="ECO:0000313" key="2">
    <source>
        <dbReference type="EMBL" id="CAE6915755.1"/>
    </source>
</evidence>
<dbReference type="Pfam" id="PF13604">
    <property type="entry name" value="AAA_30"/>
    <property type="match status" value="1"/>
</dbReference>
<evidence type="ECO:0000256" key="1">
    <source>
        <dbReference type="SAM" id="MobiDB-lite"/>
    </source>
</evidence>
<feature type="compositionally biased region" description="Acidic residues" evidence="1">
    <location>
        <begin position="985"/>
        <end position="1010"/>
    </location>
</feature>
<feature type="region of interest" description="Disordered" evidence="1">
    <location>
        <begin position="722"/>
        <end position="747"/>
    </location>
</feature>
<feature type="region of interest" description="Disordered" evidence="1">
    <location>
        <begin position="977"/>
        <end position="1011"/>
    </location>
</feature>
<feature type="compositionally biased region" description="Basic residues" evidence="1">
    <location>
        <begin position="1"/>
        <end position="13"/>
    </location>
</feature>